<dbReference type="Pfam" id="PF13400">
    <property type="entry name" value="Tad"/>
    <property type="match status" value="1"/>
</dbReference>
<accession>A0A1R3U266</accession>
<feature type="domain" description="Putative Flp pilus-assembly TadG-like N-terminal" evidence="2">
    <location>
        <begin position="26"/>
        <end position="72"/>
    </location>
</feature>
<evidence type="ECO:0000259" key="2">
    <source>
        <dbReference type="Pfam" id="PF13400"/>
    </source>
</evidence>
<sequence>MPASPKSPIAKQLSNAFFRNMQCSGGNFGVLSALVFPILIATAGGAVDIYGAFTEKAHLQEKLDSGVLAAAVEPTPSGQRLQIENFLADLAGNDGEAVDFQKTLSVISNTDGSVTGTFNAQFVPSFLSLVGIDLLPISVSSTAIAPKSKAPSTCIYVLGNTNQAVLVNSGAAVKAPSCGVDVSSVSNPAFIMNSGSTIETARFCVKGRQYIKNGGTLSNLQVGCDAASDPYIGKMIEPKVPSSCTTSGTKDEATVSLKPGLHCDVTFNGSPTITFEPGLHVVKGRMIINSNAKVKAEGVTFYFPDVDSEIRANGGLSFTASAPASGTYKGILMFEKTSGASPGTNTRQYIFNGSKGETLDGVIYLPNRDVTYNSTTNQANKISLVVNTMIINSANWALEPYDGGGTSAKGVVRLVK</sequence>
<keyword evidence="1" id="KW-0472">Membrane</keyword>
<dbReference type="AlphaFoldDB" id="A0A1R3U266"/>
<proteinExistence type="predicted"/>
<dbReference type="EMBL" id="FMUE01000014">
    <property type="protein sequence ID" value="SCX33958.1"/>
    <property type="molecule type" value="Genomic_DNA"/>
</dbReference>
<keyword evidence="1" id="KW-0812">Transmembrane</keyword>
<feature type="transmembrane region" description="Helical" evidence="1">
    <location>
        <begin position="28"/>
        <end position="53"/>
    </location>
</feature>
<name>A0A1R3U266_9HYPH</name>
<gene>
    <name evidence="3" type="ORF">DSM25559_4312</name>
</gene>
<reference evidence="4" key="1">
    <citation type="submission" date="2016-10" db="EMBL/GenBank/DDBJ databases">
        <authorList>
            <person name="Wibberg D."/>
        </authorList>
    </citation>
    <scope>NUCLEOTIDE SEQUENCE [LARGE SCALE GENOMIC DNA]</scope>
</reference>
<dbReference type="Proteomes" id="UP000187891">
    <property type="component" value="Unassembled WGS sequence"/>
</dbReference>
<dbReference type="InterPro" id="IPR028087">
    <property type="entry name" value="Tad_N"/>
</dbReference>
<dbReference type="RefSeq" id="WP_244554473.1">
    <property type="nucleotide sequence ID" value="NZ_FMUE01000014.1"/>
</dbReference>
<keyword evidence="1" id="KW-1133">Transmembrane helix</keyword>
<evidence type="ECO:0000256" key="1">
    <source>
        <dbReference type="SAM" id="Phobius"/>
    </source>
</evidence>
<evidence type="ECO:0000313" key="4">
    <source>
        <dbReference type="Proteomes" id="UP000187891"/>
    </source>
</evidence>
<protein>
    <submittedName>
        <fullName evidence="3">Flp pilus assembly protein TadG</fullName>
    </submittedName>
</protein>
<dbReference type="STRING" id="1907666.DSM25559_4312"/>
<evidence type="ECO:0000313" key="3">
    <source>
        <dbReference type="EMBL" id="SCX33958.1"/>
    </source>
</evidence>
<organism evidence="3 4">
    <name type="scientific">Agrobacterium rosae</name>
    <dbReference type="NCBI Taxonomy" id="1972867"/>
    <lineage>
        <taxon>Bacteria</taxon>
        <taxon>Pseudomonadati</taxon>
        <taxon>Pseudomonadota</taxon>
        <taxon>Alphaproteobacteria</taxon>
        <taxon>Hyphomicrobiales</taxon>
        <taxon>Rhizobiaceae</taxon>
        <taxon>Rhizobium/Agrobacterium group</taxon>
        <taxon>Agrobacterium</taxon>
    </lineage>
</organism>